<sequence>MCNPKSTRERRPIALFPLGKIFATPGA</sequence>
<reference evidence="2" key="1">
    <citation type="submission" date="2016-10" db="EMBL/GenBank/DDBJ databases">
        <authorList>
            <person name="de Groot N.N."/>
        </authorList>
    </citation>
    <scope>NUCLEOTIDE SEQUENCE [LARGE SCALE GENOMIC DNA]</scope>
    <source>
        <strain evidence="2">Nm76</strain>
    </source>
</reference>
<name>A0A1H8VH76_9PROT</name>
<organism evidence="2 3">
    <name type="scientific">Nitrosomonas oligotropha</name>
    <dbReference type="NCBI Taxonomy" id="42354"/>
    <lineage>
        <taxon>Bacteria</taxon>
        <taxon>Pseudomonadati</taxon>
        <taxon>Pseudomonadota</taxon>
        <taxon>Betaproteobacteria</taxon>
        <taxon>Nitrosomonadales</taxon>
        <taxon>Nitrosomonadaceae</taxon>
        <taxon>Nitrosomonas</taxon>
    </lineage>
</organism>
<evidence type="ECO:0000313" key="2">
    <source>
        <dbReference type="EMBL" id="SEP14567.1"/>
    </source>
</evidence>
<reference evidence="3" key="2">
    <citation type="submission" date="2016-10" db="EMBL/GenBank/DDBJ databases">
        <authorList>
            <person name="Varghese N."/>
            <person name="Submissions S."/>
        </authorList>
    </citation>
    <scope>NUCLEOTIDE SEQUENCE [LARGE SCALE GENOMIC DNA]</scope>
    <source>
        <strain evidence="3">Nm76</strain>
    </source>
</reference>
<proteinExistence type="predicted"/>
<dbReference type="Proteomes" id="UP000198814">
    <property type="component" value="Unassembled WGS sequence"/>
</dbReference>
<dbReference type="EMBL" id="FODO01000057">
    <property type="protein sequence ID" value="SEP14567.1"/>
    <property type="molecule type" value="Genomic_DNA"/>
</dbReference>
<evidence type="ECO:0000313" key="1">
    <source>
        <dbReference type="EMBL" id="SEP13916.1"/>
    </source>
</evidence>
<feature type="non-terminal residue" evidence="2">
    <location>
        <position position="27"/>
    </location>
</feature>
<accession>A0A1H8VH76</accession>
<evidence type="ECO:0000313" key="3">
    <source>
        <dbReference type="Proteomes" id="UP000198814"/>
    </source>
</evidence>
<protein>
    <submittedName>
        <fullName evidence="2">Uncharacterized protein</fullName>
    </submittedName>
</protein>
<dbReference type="AlphaFoldDB" id="A0A1H8VH76"/>
<gene>
    <name evidence="1" type="ORF">SAMN05216333_1547</name>
    <name evidence="2" type="ORF">SAMN05216333_1571</name>
</gene>
<keyword evidence="3" id="KW-1185">Reference proteome</keyword>
<dbReference type="EMBL" id="FODO01000054">
    <property type="protein sequence ID" value="SEP13916.1"/>
    <property type="molecule type" value="Genomic_DNA"/>
</dbReference>